<evidence type="ECO:0000256" key="1">
    <source>
        <dbReference type="SAM" id="SignalP"/>
    </source>
</evidence>
<accession>A0ABV9QYX1</accession>
<feature type="signal peptide" evidence="1">
    <location>
        <begin position="1"/>
        <end position="25"/>
    </location>
</feature>
<sequence length="610" mass="67321">MVAGWLRRWSAWAATALLAALPVHAQTPSHWPDAAFRAGFEAASSGPDTDADAARFLAQATFGATEADIEHLRAIGYEAWLAEQFAIPATKQVPYMDWVRSLDPDAYLSDNVRLEAWNMAAAGTPDPSRPGFPANARGDQLRQRVAFALSEIFVVSEKNGTLAYQPWALASYYDLLAERAFGNYRDLLEGVTLHPAMGVYLSMIGNRRADPELNIRPDENYAREVMQLFSVGLVQLEPDGTPTLVGGATVPTYGQATVRGFAAAFTGWIWNNTGCGADTYPCCTEETYTWCGPWANADDRPIWQLPMQPVEAFHDATSDKQLLDYPGAALPGGVLMHGGDAQAEMQAALDNLFRHPNVGPFVATRLIQRLVTSNPSPDYVRRTAAVFADDGSGVRGNLQALVRAILLDPEARYGHWQKPTTFGKLREPLLKNLHLWRAFQGRSQSGRIQNLSTWPWIEDWYGQAPLRSPSVFNFFQPAYRPPGAIAAQGLVAPEFQILNDSTIVATPNQLFIHLFCYNVLNHQCYTESLSDTLLMDIQADAQLAAGNPAALVDAYDRLLMAGQMSPFMRSVLLTRLQAMTSAELGENLGRERVQHVLYLIVNSPEYSIQK</sequence>
<gene>
    <name evidence="2" type="ORF">ACFO6Q_10210</name>
</gene>
<keyword evidence="1" id="KW-0732">Signal</keyword>
<dbReference type="RefSeq" id="WP_380020628.1">
    <property type="nucleotide sequence ID" value="NZ_JBHSHD010000007.1"/>
</dbReference>
<organism evidence="2 3">
    <name type="scientific">Dokdonella ginsengisoli</name>
    <dbReference type="NCBI Taxonomy" id="363846"/>
    <lineage>
        <taxon>Bacteria</taxon>
        <taxon>Pseudomonadati</taxon>
        <taxon>Pseudomonadota</taxon>
        <taxon>Gammaproteobacteria</taxon>
        <taxon>Lysobacterales</taxon>
        <taxon>Rhodanobacteraceae</taxon>
        <taxon>Dokdonella</taxon>
    </lineage>
</organism>
<evidence type="ECO:0000313" key="3">
    <source>
        <dbReference type="Proteomes" id="UP001595886"/>
    </source>
</evidence>
<dbReference type="PANTHER" id="PTHR43737:SF1">
    <property type="entry name" value="DUF1501 DOMAIN-CONTAINING PROTEIN"/>
    <property type="match status" value="1"/>
</dbReference>
<protein>
    <submittedName>
        <fullName evidence="2">DUF1800 family protein</fullName>
    </submittedName>
</protein>
<dbReference type="Proteomes" id="UP001595886">
    <property type="component" value="Unassembled WGS sequence"/>
</dbReference>
<dbReference type="InterPro" id="IPR014917">
    <property type="entry name" value="DUF1800"/>
</dbReference>
<comment type="caution">
    <text evidence="2">The sequence shown here is derived from an EMBL/GenBank/DDBJ whole genome shotgun (WGS) entry which is preliminary data.</text>
</comment>
<evidence type="ECO:0000313" key="2">
    <source>
        <dbReference type="EMBL" id="MFC4820699.1"/>
    </source>
</evidence>
<dbReference type="EMBL" id="JBHSHD010000007">
    <property type="protein sequence ID" value="MFC4820699.1"/>
    <property type="molecule type" value="Genomic_DNA"/>
</dbReference>
<dbReference type="Pfam" id="PF08811">
    <property type="entry name" value="DUF1800"/>
    <property type="match status" value="1"/>
</dbReference>
<name>A0ABV9QYX1_9GAMM</name>
<feature type="chain" id="PRO_5047028656" evidence="1">
    <location>
        <begin position="26"/>
        <end position="610"/>
    </location>
</feature>
<dbReference type="PANTHER" id="PTHR43737">
    <property type="entry name" value="BLL7424 PROTEIN"/>
    <property type="match status" value="1"/>
</dbReference>
<reference evidence="3" key="1">
    <citation type="journal article" date="2019" name="Int. J. Syst. Evol. Microbiol.">
        <title>The Global Catalogue of Microorganisms (GCM) 10K type strain sequencing project: providing services to taxonomists for standard genome sequencing and annotation.</title>
        <authorList>
            <consortium name="The Broad Institute Genomics Platform"/>
            <consortium name="The Broad Institute Genome Sequencing Center for Infectious Disease"/>
            <person name="Wu L."/>
            <person name="Ma J."/>
        </authorList>
    </citation>
    <scope>NUCLEOTIDE SEQUENCE [LARGE SCALE GENOMIC DNA]</scope>
    <source>
        <strain evidence="3">CCUG 30340</strain>
    </source>
</reference>
<keyword evidence="3" id="KW-1185">Reference proteome</keyword>
<proteinExistence type="predicted"/>